<evidence type="ECO:0000259" key="2">
    <source>
        <dbReference type="PROSITE" id="PS50910"/>
    </source>
</evidence>
<name>A0AAE3ABI5_9FIRM</name>
<evidence type="ECO:0000313" key="3">
    <source>
        <dbReference type="EMBL" id="MCC2126953.1"/>
    </source>
</evidence>
<dbReference type="InterPro" id="IPR007842">
    <property type="entry name" value="HEPN_dom"/>
</dbReference>
<dbReference type="PANTHER" id="PTHR36565:SF1">
    <property type="entry name" value="UPF0332 PROTEIN TM_1000"/>
    <property type="match status" value="1"/>
</dbReference>
<dbReference type="PANTHER" id="PTHR36565">
    <property type="entry name" value="UPF0332 PROTEIN TM_1000"/>
    <property type="match status" value="1"/>
</dbReference>
<comment type="similarity">
    <text evidence="1">Belongs to the UPF0332 family.</text>
</comment>
<dbReference type="InterPro" id="IPR052226">
    <property type="entry name" value="UPF0332_toxin"/>
</dbReference>
<evidence type="ECO:0000313" key="4">
    <source>
        <dbReference type="Proteomes" id="UP001198220"/>
    </source>
</evidence>
<gene>
    <name evidence="3" type="ORF">LKD36_12325</name>
</gene>
<feature type="domain" description="HEPN" evidence="2">
    <location>
        <begin position="18"/>
        <end position="131"/>
    </location>
</feature>
<protein>
    <submittedName>
        <fullName evidence="3">HEPN domain-containing protein</fullName>
    </submittedName>
</protein>
<keyword evidence="4" id="KW-1185">Reference proteome</keyword>
<dbReference type="SUPFAM" id="SSF81593">
    <property type="entry name" value="Nucleotidyltransferase substrate binding subunit/domain"/>
    <property type="match status" value="1"/>
</dbReference>
<dbReference type="EMBL" id="JAJEPS010000013">
    <property type="protein sequence ID" value="MCC2126953.1"/>
    <property type="molecule type" value="Genomic_DNA"/>
</dbReference>
<dbReference type="RefSeq" id="WP_147602024.1">
    <property type="nucleotide sequence ID" value="NZ_JAJEPS010000013.1"/>
</dbReference>
<evidence type="ECO:0000256" key="1">
    <source>
        <dbReference type="ARBA" id="ARBA00038248"/>
    </source>
</evidence>
<dbReference type="Pfam" id="PF05168">
    <property type="entry name" value="HEPN"/>
    <property type="match status" value="1"/>
</dbReference>
<proteinExistence type="inferred from homology"/>
<sequence>MMQPYSEGTFDDVAKYKFEQAEDDLEAAKLLLEAGKYKAANNRAYYSCFHAIDAVLAKEPVAFKKHKDTLSYFNKNYVHTEIFPRDIGRKISRLEIIRHKSDYDTFYIASKEDAVEQVSVAEEVIDLVRKYLELNN</sequence>
<dbReference type="PROSITE" id="PS50910">
    <property type="entry name" value="HEPN"/>
    <property type="match status" value="1"/>
</dbReference>
<comment type="caution">
    <text evidence="3">The sequence shown here is derived from an EMBL/GenBank/DDBJ whole genome shotgun (WGS) entry which is preliminary data.</text>
</comment>
<organism evidence="3 4">
    <name type="scientific">Hominiventricola filiformis</name>
    <dbReference type="NCBI Taxonomy" id="2885352"/>
    <lineage>
        <taxon>Bacteria</taxon>
        <taxon>Bacillati</taxon>
        <taxon>Bacillota</taxon>
        <taxon>Clostridia</taxon>
        <taxon>Lachnospirales</taxon>
        <taxon>Lachnospiraceae</taxon>
        <taxon>Hominiventricola</taxon>
    </lineage>
</organism>
<accession>A0AAE3ABI5</accession>
<dbReference type="AlphaFoldDB" id="A0AAE3ABI5"/>
<reference evidence="3 4" key="1">
    <citation type="submission" date="2021-10" db="EMBL/GenBank/DDBJ databases">
        <title>Anaerobic single-cell dispensing facilitates the cultivation of human gut bacteria.</title>
        <authorList>
            <person name="Afrizal A."/>
        </authorList>
    </citation>
    <scope>NUCLEOTIDE SEQUENCE [LARGE SCALE GENOMIC DNA]</scope>
    <source>
        <strain evidence="3 4">CLA-AA-H276</strain>
    </source>
</reference>
<dbReference type="Gene3D" id="1.20.120.330">
    <property type="entry name" value="Nucleotidyltransferases domain 2"/>
    <property type="match status" value="1"/>
</dbReference>
<dbReference type="Proteomes" id="UP001198220">
    <property type="component" value="Unassembled WGS sequence"/>
</dbReference>